<dbReference type="RefSeq" id="WP_107951719.1">
    <property type="nucleotide sequence ID" value="NZ_CP073713.1"/>
</dbReference>
<organism evidence="2 3">
    <name type="scientific">Lysinibacillus parviboronicapiens</name>
    <dbReference type="NCBI Taxonomy" id="436516"/>
    <lineage>
        <taxon>Bacteria</taxon>
        <taxon>Bacillati</taxon>
        <taxon>Bacillota</taxon>
        <taxon>Bacilli</taxon>
        <taxon>Bacillales</taxon>
        <taxon>Bacillaceae</taxon>
        <taxon>Lysinibacillus</taxon>
    </lineage>
</organism>
<dbReference type="InterPro" id="IPR029058">
    <property type="entry name" value="AB_hydrolase_fold"/>
</dbReference>
<evidence type="ECO:0000259" key="1">
    <source>
        <dbReference type="Pfam" id="PF00561"/>
    </source>
</evidence>
<protein>
    <submittedName>
        <fullName evidence="2">Pimeloyl-ACP methyl ester carboxylesterase</fullName>
    </submittedName>
</protein>
<comment type="caution">
    <text evidence="2">The sequence shown here is derived from an EMBL/GenBank/DDBJ whole genome shotgun (WGS) entry which is preliminary data.</text>
</comment>
<dbReference type="InterPro" id="IPR050471">
    <property type="entry name" value="AB_hydrolase"/>
</dbReference>
<reference evidence="2 3" key="1">
    <citation type="submission" date="2024-06" db="EMBL/GenBank/DDBJ databases">
        <title>Sorghum-associated microbial communities from plants grown in Nebraska, USA.</title>
        <authorList>
            <person name="Schachtman D."/>
        </authorList>
    </citation>
    <scope>NUCLEOTIDE SEQUENCE [LARGE SCALE GENOMIC DNA]</scope>
    <source>
        <strain evidence="2 3">736</strain>
    </source>
</reference>
<feature type="domain" description="AB hydrolase-1" evidence="1">
    <location>
        <begin position="21"/>
        <end position="232"/>
    </location>
</feature>
<dbReference type="Pfam" id="PF00561">
    <property type="entry name" value="Abhydrolase_1"/>
    <property type="match status" value="1"/>
</dbReference>
<dbReference type="InterPro" id="IPR000073">
    <property type="entry name" value="AB_hydrolase_1"/>
</dbReference>
<dbReference type="Gene3D" id="3.40.50.1820">
    <property type="entry name" value="alpha/beta hydrolase"/>
    <property type="match status" value="1"/>
</dbReference>
<dbReference type="PANTHER" id="PTHR43433:SF5">
    <property type="entry name" value="AB HYDROLASE-1 DOMAIN-CONTAINING PROTEIN"/>
    <property type="match status" value="1"/>
</dbReference>
<evidence type="ECO:0000313" key="2">
    <source>
        <dbReference type="EMBL" id="MET4559647.1"/>
    </source>
</evidence>
<evidence type="ECO:0000313" key="3">
    <source>
        <dbReference type="Proteomes" id="UP001549363"/>
    </source>
</evidence>
<accession>A0ABV2PFC3</accession>
<gene>
    <name evidence="2" type="ORF">ABIA69_000790</name>
</gene>
<dbReference type="EMBL" id="JBEPSB010000002">
    <property type="protein sequence ID" value="MET4559647.1"/>
    <property type="molecule type" value="Genomic_DNA"/>
</dbReference>
<dbReference type="Proteomes" id="UP001549363">
    <property type="component" value="Unassembled WGS sequence"/>
</dbReference>
<proteinExistence type="predicted"/>
<dbReference type="PANTHER" id="PTHR43433">
    <property type="entry name" value="HYDROLASE, ALPHA/BETA FOLD FAMILY PROTEIN"/>
    <property type="match status" value="1"/>
</dbReference>
<dbReference type="SUPFAM" id="SSF53474">
    <property type="entry name" value="alpha/beta-Hydrolases"/>
    <property type="match status" value="1"/>
</dbReference>
<sequence length="266" mass="30324">MPMLDVEGSNIYYQVKGEGTPIVFIHPPLLTSTNFVYQLEQLSKTFKVITFDIRGHGKSVYSKQAITYPLIVNDIVNLLDYLKIEKAFICGYSTGGSILLEFLLMNPSRGLGGIIISGMSEVKDFYLKQRIALAVKLANKKAISVLTLAVAWGNSNTRQVFRKLYKDASYGDARNIQQYYNYSLRYNCTSRLQDINSPVLLVFGTKDKAFHQYAHLLHEKLPHNEFVFLENEKHQIPTKAVVKLNEKIDTFIQKHSVINALQNKRL</sequence>
<name>A0ABV2PFC3_9BACI</name>
<keyword evidence="3" id="KW-1185">Reference proteome</keyword>